<evidence type="ECO:0000256" key="2">
    <source>
        <dbReference type="ARBA" id="ARBA00022614"/>
    </source>
</evidence>
<dbReference type="InterPro" id="IPR042197">
    <property type="entry name" value="Apaf_helical"/>
</dbReference>
<evidence type="ECO:0000259" key="11">
    <source>
        <dbReference type="Pfam" id="PF25154"/>
    </source>
</evidence>
<evidence type="ECO:0000259" key="10">
    <source>
        <dbReference type="Pfam" id="PF25019"/>
    </source>
</evidence>
<protein>
    <recommendedName>
        <fullName evidence="14">AAA+ ATPase domain-containing protein</fullName>
    </recommendedName>
</protein>
<dbReference type="PANTHER" id="PTHR47885">
    <property type="entry name" value="AP-5 COMPLEX SUBUNIT ZETA-1"/>
    <property type="match status" value="1"/>
</dbReference>
<evidence type="ECO:0008006" key="14">
    <source>
        <dbReference type="Google" id="ProtNLM"/>
    </source>
</evidence>
<feature type="domain" description="AP-5 complex subunit zeta-1 C-terminal TPR" evidence="11">
    <location>
        <begin position="1982"/>
        <end position="2195"/>
    </location>
</feature>
<evidence type="ECO:0000259" key="7">
    <source>
        <dbReference type="Pfam" id="PF14764"/>
    </source>
</evidence>
<dbReference type="PRINTS" id="PR00364">
    <property type="entry name" value="DISEASERSIST"/>
</dbReference>
<dbReference type="InterPro" id="IPR041118">
    <property type="entry name" value="Rx_N"/>
</dbReference>
<dbReference type="Gene3D" id="3.80.10.10">
    <property type="entry name" value="Ribonuclease Inhibitor"/>
    <property type="match status" value="2"/>
</dbReference>
<evidence type="ECO:0000256" key="1">
    <source>
        <dbReference type="ARBA" id="ARBA00008894"/>
    </source>
</evidence>
<evidence type="ECO:0000256" key="3">
    <source>
        <dbReference type="ARBA" id="ARBA00022737"/>
    </source>
</evidence>
<comment type="similarity">
    <text evidence="1">Belongs to the disease resistance NB-LRR family.</text>
</comment>
<feature type="non-terminal residue" evidence="12">
    <location>
        <position position="1"/>
    </location>
</feature>
<feature type="domain" description="NB-ARC" evidence="6">
    <location>
        <begin position="344"/>
        <end position="497"/>
    </location>
</feature>
<dbReference type="Gene3D" id="1.10.8.430">
    <property type="entry name" value="Helical domain of apoptotic protease-activating factors"/>
    <property type="match status" value="1"/>
</dbReference>
<dbReference type="Gene3D" id="3.40.50.300">
    <property type="entry name" value="P-loop containing nucleotide triphosphate hydrolases"/>
    <property type="match status" value="1"/>
</dbReference>
<dbReference type="Pfam" id="PF14764">
    <property type="entry name" value="SPG48"/>
    <property type="match status" value="1"/>
</dbReference>
<evidence type="ECO:0000256" key="4">
    <source>
        <dbReference type="ARBA" id="ARBA00022741"/>
    </source>
</evidence>
<dbReference type="GO" id="GO:0043531">
    <property type="term" value="F:ADP binding"/>
    <property type="evidence" value="ECO:0007669"/>
    <property type="project" value="InterPro"/>
</dbReference>
<dbReference type="EMBL" id="RWGY01000031">
    <property type="protein sequence ID" value="TVU16197.1"/>
    <property type="molecule type" value="Genomic_DNA"/>
</dbReference>
<reference evidence="12 13" key="1">
    <citation type="journal article" date="2019" name="Sci. Rep.">
        <title>A high-quality genome of Eragrostis curvula grass provides insights into Poaceae evolution and supports new strategies to enhance forage quality.</title>
        <authorList>
            <person name="Carballo J."/>
            <person name="Santos B.A.C.M."/>
            <person name="Zappacosta D."/>
            <person name="Garbus I."/>
            <person name="Selva J.P."/>
            <person name="Gallo C.A."/>
            <person name="Diaz A."/>
            <person name="Albertini E."/>
            <person name="Caccamo M."/>
            <person name="Echenique V."/>
        </authorList>
    </citation>
    <scope>NUCLEOTIDE SEQUENCE [LARGE SCALE GENOMIC DNA]</scope>
    <source>
        <strain evidence="13">cv. Victoria</strain>
        <tissue evidence="12">Leaf</tissue>
    </source>
</reference>
<dbReference type="Pfam" id="PF23559">
    <property type="entry name" value="WHD_DRP"/>
    <property type="match status" value="1"/>
</dbReference>
<evidence type="ECO:0000256" key="5">
    <source>
        <dbReference type="ARBA" id="ARBA00022821"/>
    </source>
</evidence>
<gene>
    <name evidence="12" type="ORF">EJB05_39749</name>
</gene>
<keyword evidence="5" id="KW-0611">Plant defense</keyword>
<dbReference type="PANTHER" id="PTHR47885:SF1">
    <property type="entry name" value="AP-5 COMPLEX SUBUNIT ZETA-1"/>
    <property type="match status" value="1"/>
</dbReference>
<dbReference type="Gene3D" id="1.10.10.10">
    <property type="entry name" value="Winged helix-like DNA-binding domain superfamily/Winged helix DNA-binding domain"/>
    <property type="match status" value="1"/>
</dbReference>
<organism evidence="12 13">
    <name type="scientific">Eragrostis curvula</name>
    <name type="common">weeping love grass</name>
    <dbReference type="NCBI Taxonomy" id="38414"/>
    <lineage>
        <taxon>Eukaryota</taxon>
        <taxon>Viridiplantae</taxon>
        <taxon>Streptophyta</taxon>
        <taxon>Embryophyta</taxon>
        <taxon>Tracheophyta</taxon>
        <taxon>Spermatophyta</taxon>
        <taxon>Magnoliopsida</taxon>
        <taxon>Liliopsida</taxon>
        <taxon>Poales</taxon>
        <taxon>Poaceae</taxon>
        <taxon>PACMAD clade</taxon>
        <taxon>Chloridoideae</taxon>
        <taxon>Eragrostideae</taxon>
        <taxon>Eragrostidinae</taxon>
        <taxon>Eragrostis</taxon>
    </lineage>
</organism>
<dbReference type="Pfam" id="PF00931">
    <property type="entry name" value="NB-ARC"/>
    <property type="match status" value="1"/>
</dbReference>
<feature type="domain" description="Disease resistance N-terminal" evidence="8">
    <location>
        <begin position="15"/>
        <end position="93"/>
    </location>
</feature>
<accession>A0A5J9TYE6</accession>
<dbReference type="Pfam" id="PF25019">
    <property type="entry name" value="LRR_R13L1-DRL21"/>
    <property type="match status" value="1"/>
</dbReference>
<comment type="caution">
    <text evidence="12">The sequence shown here is derived from an EMBL/GenBank/DDBJ whole genome shotgun (WGS) entry which is preliminary data.</text>
</comment>
<dbReference type="InterPro" id="IPR027417">
    <property type="entry name" value="P-loop_NTPase"/>
</dbReference>
<dbReference type="SUPFAM" id="SSF52540">
    <property type="entry name" value="P-loop containing nucleoside triphosphate hydrolases"/>
    <property type="match status" value="1"/>
</dbReference>
<dbReference type="Pfam" id="PF25154">
    <property type="entry name" value="TPR_AP5Z1_C"/>
    <property type="match status" value="1"/>
</dbReference>
<feature type="domain" description="Disease resistance protein winged helix" evidence="9">
    <location>
        <begin position="584"/>
        <end position="654"/>
    </location>
</feature>
<dbReference type="InterPro" id="IPR032675">
    <property type="entry name" value="LRR_dom_sf"/>
</dbReference>
<dbReference type="Gene3D" id="1.20.5.4130">
    <property type="match status" value="1"/>
</dbReference>
<dbReference type="InterPro" id="IPR055450">
    <property type="entry name" value="AP5Z1_ARM"/>
</dbReference>
<evidence type="ECO:0000259" key="6">
    <source>
        <dbReference type="Pfam" id="PF00931"/>
    </source>
</evidence>
<name>A0A5J9TYE6_9POAL</name>
<evidence type="ECO:0000313" key="13">
    <source>
        <dbReference type="Proteomes" id="UP000324897"/>
    </source>
</evidence>
<dbReference type="InterPro" id="IPR056789">
    <property type="entry name" value="LRR_R13L1-DRL21"/>
</dbReference>
<feature type="domain" description="AP-5 complex subunit zeta-1 ARM repeats" evidence="7">
    <location>
        <begin position="1720"/>
        <end position="1846"/>
    </location>
</feature>
<dbReference type="Gramene" id="TVU16197">
    <property type="protein sequence ID" value="TVU16197"/>
    <property type="gene ID" value="EJB05_39749"/>
</dbReference>
<dbReference type="SUPFAM" id="SSF52058">
    <property type="entry name" value="L domain-like"/>
    <property type="match status" value="3"/>
</dbReference>
<dbReference type="OrthoDB" id="744564at2759"/>
<evidence type="ECO:0000259" key="8">
    <source>
        <dbReference type="Pfam" id="PF18052"/>
    </source>
</evidence>
<dbReference type="InterPro" id="IPR056856">
    <property type="entry name" value="TPR_AP5Z1_C"/>
</dbReference>
<keyword evidence="2" id="KW-0433">Leucine-rich repeat</keyword>
<sequence length="2253" mass="251613">MQAAISAASWVLGKALAPVTDGLLEAWAASSGLGPNVDALKMELLYAQAMLKNTRGREIDNPALNEMLLKLRQLAYNADDVLDELEYFRIQDELEGTHETTDVDDRGCIQGLVLNARHTARAVGSKLKLSSCSRDTGRGDPNDQDDIKQGCLSGFRCSCCKRETESSPPPRPPLPLPLLLPPPATANHGDRISGCMPKVTSKARSTAHAVGKLLPCCSSPSVDNDRAQSGMSGDMPGNGRRFLYGGWRSKDQHKTRAMEAPKLKFDRVEISRKMKDIVEQLKPICSKVSTILNLELLSTNRTTPKDIAMDRPKTTPVIVEEKLYGRDKEKNSIVEGIIHGEYSANELTVLPIVGPGGIGKTTFTQHIYKEVESHFQVSIWICVSLNFNATRLAQEAVNKIPKIVGEKETSSNQELIKQRLKGKRFLLVLDDMWACHEEEWNKLLAPFRNNGEKGNMIIITTRIPEVANTVKTVGCWLDLGSLGHEDFELFFEACVFGGQKSFKEHEDLREVGIQIVTKLKGFPLAAKTVGRLLRNQLTLDHWTRVLESKEWELQTSDNDIMPALKLSYDYLPFHLQQCFSYCALFPEDYEFGNGDLILLWIGLDILYPREQNKRFEDVGLSYLSDLVNHGFFKKNEDEDGNPYYVVHDLLHELAVKVSSYECLSINSTNVRSIQIPPSVRHLSIIIDEKDVNDRMAFEYYKKDLRELDKRLNVESLRTLMLFGEHHGSFADTFVDMFREARALRIIFLSGKSYAMEDVLSNFSKLIHLRYLKIKSVVKYWLDTNDQNRCLADALSRLYHLLVIDLLECNSRTIGSTKNISNLVKLRHFLSVHAEAFHSDIYEVGKLKFLQELVRFEVGHESKGFELSQLEQLTELGGKLGIYNLERVRTKEEAQRSKIDHKSHLRKLILNWDYLYGEDNLILAEGIIESLKPHSNLRDLSIEGHTGTNCPSWLGANLSIKSLESLQLDRVSWNNFPPLGELWLGVQWSEEEYMSCITNQRFHNLKRLELACINNLKRWVINEPCHLFPYLEELSIESCTGLLELRFAHLTCCGQAQDTSAKWFPSLRQLTITGCHKLRSLPNVPWTCGPCNAFITDVGSWNRLSIGNYDLGLFLEINGKNDAPDSTFWDMLAFHNLTKLKRLEMNKCPPIPFDLLRMLPSLERLTDLLRMLPSLERLTVSNLSLPFSLVEGESLAGHHRLPIKDIWINNCGVSGKELTQLVSHWSELSVLTLMNCHNITGLGVMDQQQEQTVATPASLPSYSVDKAGTAHTGQQQQEAAEEEITAVSAEEGLLLLPRQLQEIAIYYAELVLQPGSLGNGKEAGGGWLQGMRFLRSLEVYSSPKLLSSYSGSPPCFLFPSSLEKLVIFYSEAVETPLLLLLSNLVGLTELRIQKWGGLRCEDFWTLVAHGQLTKLTVEGTPDFFVGLEPSQPHQQEHPSRSSKVREMRTDVRTGFFAAPICRLLSSSLTDLDIVDRDVESVERFTKEQEEALLLLTSLQCLRFACYKLQCLPQGLHALPSLKRLEIESCYDLISLPDVLPSSLQELKMGNCPAIRSLPKDVLPSSLKILEIVNCEAIRSLPKEGLPTSLQELKIRYCPAIRSLPKDGLPSSLRKIDVKQSDSEELRRQCRKLKGTIPITHHSFGHIVDRRQAKGTITKSMQHETTTSFSGATQNVPTTRATTEVVAMASPEVAGGDGSYDFHLRSLSAASRDSAAAADPASDPNLLQSVRRVCDMCKEAKEARDEMVARAFPVMSKLFQRCAAAPTQSVASTGVLLLTILQFFLDFGEAVLHDADGSLKTFFRSCLSREFADPVVAERTLEFIIANKTKILISFPTLIPQFYPLLLKLIASNGERLEQKFSEVLPLMMSPGSFLPLFLSLMDLPMLVVALEKVERSSGTLIGSSIATIQKSAAPEMLLALMDEAYTGSAIEDPSGNSGSDDSGPLDLADPMLLDLLKDENDGIAAKHWISPTISSTLQAAVNSPQSDRLKQSLKMAPSFLTLYFATALRDVNDSLLCALIPVVMSRYAAMFPDKVFSFEVRKRLSDFILAAFQRSPDIIAVLKTELALHLCWAIGEHGAGGINRKDIARELFENLELLLYENLATSRLGLSQEPGFDSMGASSRKSSQARLLCFVVTAIAKLATCHSELVPRARVSLSKVARSRTSDRRVWQRACDYLGLMNEPAICLSVLGPSTAQGNGPGIVNWSEGGTKMVAHIPFYLLAEQKGPPFHDFSFADLLPTQVDSPRNDEKISL</sequence>
<evidence type="ECO:0000313" key="12">
    <source>
        <dbReference type="EMBL" id="TVU16197.1"/>
    </source>
</evidence>
<dbReference type="InterPro" id="IPR058922">
    <property type="entry name" value="WHD_DRP"/>
</dbReference>
<dbReference type="GO" id="GO:0051707">
    <property type="term" value="P:response to other organism"/>
    <property type="evidence" value="ECO:0007669"/>
    <property type="project" value="UniProtKB-ARBA"/>
</dbReference>
<dbReference type="InterPro" id="IPR036388">
    <property type="entry name" value="WH-like_DNA-bd_sf"/>
</dbReference>
<keyword evidence="13" id="KW-1185">Reference proteome</keyword>
<keyword evidence="4" id="KW-0547">Nucleotide-binding</keyword>
<feature type="domain" description="R13L1/DRL21-like LRR repeat region" evidence="10">
    <location>
        <begin position="866"/>
        <end position="981"/>
    </location>
</feature>
<dbReference type="GO" id="GO:0006952">
    <property type="term" value="P:defense response"/>
    <property type="evidence" value="ECO:0007669"/>
    <property type="project" value="UniProtKB-KW"/>
</dbReference>
<proteinExistence type="inferred from homology"/>
<evidence type="ECO:0000259" key="9">
    <source>
        <dbReference type="Pfam" id="PF23559"/>
    </source>
</evidence>
<dbReference type="Proteomes" id="UP000324897">
    <property type="component" value="Unassembled WGS sequence"/>
</dbReference>
<dbReference type="InterPro" id="IPR002182">
    <property type="entry name" value="NB-ARC"/>
</dbReference>
<dbReference type="Pfam" id="PF18052">
    <property type="entry name" value="Rx_N"/>
    <property type="match status" value="1"/>
</dbReference>
<keyword evidence="3" id="KW-0677">Repeat</keyword>